<evidence type="ECO:0000313" key="2">
    <source>
        <dbReference type="EMBL" id="CAK9072476.1"/>
    </source>
</evidence>
<accession>A0ABP0P8U6</accession>
<evidence type="ECO:0000256" key="1">
    <source>
        <dbReference type="SAM" id="MobiDB-lite"/>
    </source>
</evidence>
<protein>
    <recommendedName>
        <fullName evidence="4">Cysteine protease</fullName>
    </recommendedName>
</protein>
<dbReference type="InterPro" id="IPR026893">
    <property type="entry name" value="Tyr/Ser_Pase_IphP-type"/>
</dbReference>
<keyword evidence="3" id="KW-1185">Reference proteome</keyword>
<dbReference type="Gene3D" id="3.90.190.10">
    <property type="entry name" value="Protein tyrosine phosphatase superfamily"/>
    <property type="match status" value="1"/>
</dbReference>
<sequence length="167" mass="18895">MFLHEVPAELQAEKENFFERQATNLSASTDHEKELRPPGWLSLWSLDRVANFRDAAGPDPLSPYRCKGGCIKQGLLYRTGHWVTATAGDLTVLRDHLQIKTYLDLRTGQDFESVDAECFDDFPPSPAGRHNANWPRDPGERRRVSCPFSKGLAFEDERPGNNSNHLT</sequence>
<comment type="caution">
    <text evidence="2">The sequence shown here is derived from an EMBL/GenBank/DDBJ whole genome shotgun (WGS) entry which is preliminary data.</text>
</comment>
<dbReference type="EMBL" id="CAXAMN010022751">
    <property type="protein sequence ID" value="CAK9072476.1"/>
    <property type="molecule type" value="Genomic_DNA"/>
</dbReference>
<dbReference type="InterPro" id="IPR029021">
    <property type="entry name" value="Prot-tyrosine_phosphatase-like"/>
</dbReference>
<evidence type="ECO:0000313" key="3">
    <source>
        <dbReference type="Proteomes" id="UP001642484"/>
    </source>
</evidence>
<dbReference type="Pfam" id="PF13350">
    <property type="entry name" value="Y_phosphatase3"/>
    <property type="match status" value="1"/>
</dbReference>
<name>A0ABP0P8U6_9DINO</name>
<dbReference type="Proteomes" id="UP001642484">
    <property type="component" value="Unassembled WGS sequence"/>
</dbReference>
<proteinExistence type="predicted"/>
<dbReference type="SUPFAM" id="SSF52799">
    <property type="entry name" value="(Phosphotyrosine protein) phosphatases II"/>
    <property type="match status" value="1"/>
</dbReference>
<reference evidence="2 3" key="1">
    <citation type="submission" date="2024-02" db="EMBL/GenBank/DDBJ databases">
        <authorList>
            <person name="Chen Y."/>
            <person name="Shah S."/>
            <person name="Dougan E. K."/>
            <person name="Thang M."/>
            <person name="Chan C."/>
        </authorList>
    </citation>
    <scope>NUCLEOTIDE SEQUENCE [LARGE SCALE GENOMIC DNA]</scope>
</reference>
<evidence type="ECO:0008006" key="4">
    <source>
        <dbReference type="Google" id="ProtNLM"/>
    </source>
</evidence>
<feature type="region of interest" description="Disordered" evidence="1">
    <location>
        <begin position="122"/>
        <end position="142"/>
    </location>
</feature>
<gene>
    <name evidence="2" type="ORF">CCMP2556_LOCUS35662</name>
</gene>
<organism evidence="2 3">
    <name type="scientific">Durusdinium trenchii</name>
    <dbReference type="NCBI Taxonomy" id="1381693"/>
    <lineage>
        <taxon>Eukaryota</taxon>
        <taxon>Sar</taxon>
        <taxon>Alveolata</taxon>
        <taxon>Dinophyceae</taxon>
        <taxon>Suessiales</taxon>
        <taxon>Symbiodiniaceae</taxon>
        <taxon>Durusdinium</taxon>
    </lineage>
</organism>